<reference evidence="2 3" key="1">
    <citation type="journal article" date="2011" name="PLoS ONE">
        <title>The complete genome sequence of Thermoproteus tenax: a physiologically versatile member of the Crenarchaeota.</title>
        <authorList>
            <person name="Siebers B."/>
            <person name="Zaparty M."/>
            <person name="Raddatz G."/>
            <person name="Tjaden B."/>
            <person name="Albers S.V."/>
            <person name="Bell S.D."/>
            <person name="Blombach F."/>
            <person name="Kletzin A."/>
            <person name="Kyrpides N."/>
            <person name="Lanz C."/>
            <person name="Plagens A."/>
            <person name="Rampp M."/>
            <person name="Rosinus A."/>
            <person name="von Jan M."/>
            <person name="Makarova K.S."/>
            <person name="Klenk H.P."/>
            <person name="Schuster S.C."/>
            <person name="Hensel R."/>
        </authorList>
    </citation>
    <scope>NUCLEOTIDE SEQUENCE [LARGE SCALE GENOMIC DNA]</scope>
    <source>
        <strain evidence="3">ATCC 35583 / DSM 2078 / JCM 9277 / NBRC 100435 / Kra 1</strain>
    </source>
</reference>
<dbReference type="InterPro" id="IPR036412">
    <property type="entry name" value="HAD-like_sf"/>
</dbReference>
<dbReference type="Proteomes" id="UP000002654">
    <property type="component" value="Chromosome"/>
</dbReference>
<dbReference type="AlphaFoldDB" id="G4RPQ7"/>
<name>G4RPQ7_THETK</name>
<dbReference type="GeneID" id="69053178"/>
<dbReference type="Pfam" id="PF25109">
    <property type="entry name" value="HAD_PNKP"/>
    <property type="match status" value="1"/>
</dbReference>
<dbReference type="KEGG" id="ttn:TTX_0899"/>
<dbReference type="PATRIC" id="fig|768679.9.peg.908"/>
<protein>
    <submittedName>
        <fullName evidence="2">Acid phosphatase related enzyme, HAD superfamily</fullName>
    </submittedName>
</protein>
<dbReference type="OrthoDB" id="24721at2157"/>
<dbReference type="Gene3D" id="3.40.50.1000">
    <property type="entry name" value="HAD superfamily/HAD-like"/>
    <property type="match status" value="1"/>
</dbReference>
<dbReference type="PaxDb" id="768679-TTX_0899"/>
<proteinExistence type="predicted"/>
<dbReference type="InterPro" id="IPR023214">
    <property type="entry name" value="HAD_sf"/>
</dbReference>
<organism evidence="2 3">
    <name type="scientific">Thermoproteus tenax (strain ATCC 35583 / DSM 2078 / JCM 9277 / NBRC 100435 / Kra 1)</name>
    <dbReference type="NCBI Taxonomy" id="768679"/>
    <lineage>
        <taxon>Archaea</taxon>
        <taxon>Thermoproteota</taxon>
        <taxon>Thermoprotei</taxon>
        <taxon>Thermoproteales</taxon>
        <taxon>Thermoproteaceae</taxon>
        <taxon>Thermoproteus</taxon>
    </lineage>
</organism>
<gene>
    <name evidence="2" type="ordered locus">TTX_0899</name>
</gene>
<accession>G4RPQ7</accession>
<dbReference type="HOGENOM" id="CLU_136586_0_0_2"/>
<dbReference type="STRING" id="768679.TTX_0899"/>
<dbReference type="SUPFAM" id="SSF56784">
    <property type="entry name" value="HAD-like"/>
    <property type="match status" value="1"/>
</dbReference>
<dbReference type="eggNOG" id="arCOG07435">
    <property type="taxonomic scope" value="Archaea"/>
</dbReference>
<evidence type="ECO:0000313" key="3">
    <source>
        <dbReference type="Proteomes" id="UP000002654"/>
    </source>
</evidence>
<dbReference type="InterPro" id="IPR056782">
    <property type="entry name" value="HAD_PNKP"/>
</dbReference>
<keyword evidence="3" id="KW-1185">Reference proteome</keyword>
<evidence type="ECO:0000313" key="2">
    <source>
        <dbReference type="EMBL" id="CCC81552.1"/>
    </source>
</evidence>
<dbReference type="RefSeq" id="WP_014126808.1">
    <property type="nucleotide sequence ID" value="NC_016070.1"/>
</dbReference>
<evidence type="ECO:0000259" key="1">
    <source>
        <dbReference type="Pfam" id="PF25109"/>
    </source>
</evidence>
<feature type="domain" description="Polynucleotide kinase PNKP phosphatase" evidence="1">
    <location>
        <begin position="44"/>
        <end position="152"/>
    </location>
</feature>
<dbReference type="EMBL" id="FN869859">
    <property type="protein sequence ID" value="CCC81552.1"/>
    <property type="molecule type" value="Genomic_DNA"/>
</dbReference>
<sequence length="157" mass="18159">MRLPQGPTNKWDQRIVLSSDIDGVLIDATRRLSMCINGSTIDWKCFLDCNKLYLDSPKINNIDFINYLYNRGFKIVLVTGRPETMRECTERQLSAYNVVYEDLFMRPSEDARSDPVYKTDTILRLLRSGLDIAAHFDDNLETVKALRRSGIESILLY</sequence>